<keyword evidence="1" id="KW-0472">Membrane</keyword>
<dbReference type="RefSeq" id="WP_268607618.1">
    <property type="nucleotide sequence ID" value="NZ_CP113797.1"/>
</dbReference>
<accession>A0A9E8ZA56</accession>
<dbReference type="KEGG" id="tsin:OXH18_13560"/>
<gene>
    <name evidence="2" type="ORF">OXH18_13560</name>
</gene>
<dbReference type="EMBL" id="CP113797">
    <property type="protein sequence ID" value="WAL58214.1"/>
    <property type="molecule type" value="Genomic_DNA"/>
</dbReference>
<proteinExistence type="predicted"/>
<dbReference type="Proteomes" id="UP001163152">
    <property type="component" value="Chromosome"/>
</dbReference>
<protein>
    <submittedName>
        <fullName evidence="2">Uncharacterized protein</fullName>
    </submittedName>
</protein>
<keyword evidence="3" id="KW-1185">Reference proteome</keyword>
<name>A0A9E8ZA56_9CYAN</name>
<feature type="transmembrane region" description="Helical" evidence="1">
    <location>
        <begin position="21"/>
        <end position="41"/>
    </location>
</feature>
<keyword evidence="1" id="KW-1133">Transmembrane helix</keyword>
<evidence type="ECO:0000256" key="1">
    <source>
        <dbReference type="SAM" id="Phobius"/>
    </source>
</evidence>
<sequence>MKNTVFAAISEMFSSIKRTQVNQVLSIVLVGFLFLTTNMGLNQSDQSLGERMRERIQQVEQNTERPKTTGEWLDEVEGDVPFGERVQNTIRDSKEAFSQFGKEYSIGAQESVRNIQENASNAVDDLTN</sequence>
<evidence type="ECO:0000313" key="3">
    <source>
        <dbReference type="Proteomes" id="UP001163152"/>
    </source>
</evidence>
<keyword evidence="1" id="KW-0812">Transmembrane</keyword>
<organism evidence="2 3">
    <name type="scientific">Thermocoleostomius sinensis A174</name>
    <dbReference type="NCBI Taxonomy" id="2016057"/>
    <lineage>
        <taxon>Bacteria</taxon>
        <taxon>Bacillati</taxon>
        <taxon>Cyanobacteriota</taxon>
        <taxon>Cyanophyceae</taxon>
        <taxon>Oculatellales</taxon>
        <taxon>Oculatellaceae</taxon>
        <taxon>Thermocoleostomius</taxon>
    </lineage>
</organism>
<dbReference type="AlphaFoldDB" id="A0A9E8ZA56"/>
<evidence type="ECO:0000313" key="2">
    <source>
        <dbReference type="EMBL" id="WAL58214.1"/>
    </source>
</evidence>
<reference evidence="2" key="1">
    <citation type="submission" date="2022-12" db="EMBL/GenBank/DDBJ databases">
        <title>Polyphasic identification of a Novel Hot-Spring Cyanobacterium Ocullathermofonsia sinensis gen nov. sp. nov. and Genomic Insights on its Adaptations to the Thermal Habitat.</title>
        <authorList>
            <person name="Daroch M."/>
            <person name="Tang J."/>
            <person name="Jiang Y."/>
        </authorList>
    </citation>
    <scope>NUCLEOTIDE SEQUENCE</scope>
    <source>
        <strain evidence="2">PKUAC-SCTA174</strain>
    </source>
</reference>